<keyword evidence="2" id="KW-0472">Membrane</keyword>
<sequence length="248" mass="27301">MTPTTRVHVVRRADASDASEGRADDADDGVATVDAGDAARRPARMFTRAKEKDPYKRLGIDADATSEEIASAFNYLIREHAGDERGVESIEAAYDKVISERLTTRKMQKGLRRRAKKAKAEDGVDYDAPLVQRVKAMFAKPDQQTLIRRTMLYVIISGWAIAQPATSGPAFQMACAFGACVYFLNEKRGGQGTLGKSFRDSLIALVISWLVGSIVPVYIPLFPQGMAPELILALFSFVSMWVTCTFLK</sequence>
<feature type="region of interest" description="Disordered" evidence="1">
    <location>
        <begin position="1"/>
        <end position="30"/>
    </location>
</feature>
<dbReference type="RefSeq" id="XP_003084214.2">
    <property type="nucleotide sequence ID" value="XM_003084166.2"/>
</dbReference>
<protein>
    <submittedName>
        <fullName evidence="3">Uncharacterized protein</fullName>
    </submittedName>
</protein>
<organism evidence="3 4">
    <name type="scientific">Ostreococcus tauri</name>
    <name type="common">Marine green alga</name>
    <dbReference type="NCBI Taxonomy" id="70448"/>
    <lineage>
        <taxon>Eukaryota</taxon>
        <taxon>Viridiplantae</taxon>
        <taxon>Chlorophyta</taxon>
        <taxon>Mamiellophyceae</taxon>
        <taxon>Mamiellales</taxon>
        <taxon>Bathycoccaceae</taxon>
        <taxon>Ostreococcus</taxon>
    </lineage>
</organism>
<proteinExistence type="predicted"/>
<keyword evidence="2" id="KW-1133">Transmembrane helix</keyword>
<reference evidence="4" key="1">
    <citation type="journal article" date="2006" name="Proc. Natl. Acad. Sci. U.S.A.">
        <title>Genome analysis of the smallest free-living eukaryote Ostreococcus tauri unveils many unique features.</title>
        <authorList>
            <person name="Derelle E."/>
            <person name="Ferraz C."/>
            <person name="Rombauts S."/>
            <person name="Rouze P."/>
            <person name="Worden A.Z."/>
            <person name="Robbens S."/>
            <person name="Partensky F."/>
            <person name="Degroeve S."/>
            <person name="Echeynie S."/>
            <person name="Cooke R."/>
            <person name="Saeys Y."/>
            <person name="Wuyts J."/>
            <person name="Jabbari K."/>
            <person name="Bowler C."/>
            <person name="Panaud O."/>
            <person name="Piegu B."/>
            <person name="Ball S.G."/>
            <person name="Ral J.-P."/>
            <person name="Bouget F.-Y."/>
            <person name="Piganeau G."/>
            <person name="De Baets B."/>
            <person name="Picard A."/>
            <person name="Delseny M."/>
            <person name="Demaille J."/>
            <person name="Van de Peer Y."/>
            <person name="Moreau H."/>
        </authorList>
    </citation>
    <scope>NUCLEOTIDE SEQUENCE [LARGE SCALE GENOMIC DNA]</scope>
    <source>
        <strain evidence="4">OTTH 0595 / CCAP 157/2 / RCC745</strain>
    </source>
</reference>
<feature type="compositionally biased region" description="Basic and acidic residues" evidence="1">
    <location>
        <begin position="11"/>
        <end position="24"/>
    </location>
</feature>
<dbReference type="Pfam" id="PF11833">
    <property type="entry name" value="CPP1-like"/>
    <property type="match status" value="1"/>
</dbReference>
<dbReference type="GeneID" id="9838360"/>
<name>A0A096P9T2_OSTTA</name>
<accession>A0A096P9T2</accession>
<evidence type="ECO:0000256" key="1">
    <source>
        <dbReference type="SAM" id="MobiDB-lite"/>
    </source>
</evidence>
<dbReference type="InterPro" id="IPR021788">
    <property type="entry name" value="CPP1-like"/>
</dbReference>
<keyword evidence="2" id="KW-0812">Transmembrane</keyword>
<evidence type="ECO:0000313" key="4">
    <source>
        <dbReference type="Proteomes" id="UP000009170"/>
    </source>
</evidence>
<dbReference type="FunCoup" id="A0A096P9T2">
    <property type="interactions" value="447"/>
</dbReference>
<evidence type="ECO:0000256" key="2">
    <source>
        <dbReference type="SAM" id="Phobius"/>
    </source>
</evidence>
<dbReference type="InterPro" id="IPR036869">
    <property type="entry name" value="J_dom_sf"/>
</dbReference>
<gene>
    <name evidence="3" type="ORF">OT_ostta18g01700</name>
</gene>
<dbReference type="PANTHER" id="PTHR33372">
    <property type="match status" value="1"/>
</dbReference>
<dbReference type="PANTHER" id="PTHR33372:SF2">
    <property type="entry name" value="PROTEIN CHAPERONE-LIKE PROTEIN OF POR1, CHLOROPLASTIC"/>
    <property type="match status" value="1"/>
</dbReference>
<dbReference type="SUPFAM" id="SSF46565">
    <property type="entry name" value="Chaperone J-domain"/>
    <property type="match status" value="1"/>
</dbReference>
<dbReference type="InParanoid" id="A0A096P9T2"/>
<dbReference type="AlphaFoldDB" id="A0A096P9T2"/>
<keyword evidence="4" id="KW-1185">Reference proteome</keyword>
<dbReference type="OrthoDB" id="2014563at2759"/>
<feature type="transmembrane region" description="Helical" evidence="2">
    <location>
        <begin position="230"/>
        <end position="247"/>
    </location>
</feature>
<evidence type="ECO:0000313" key="3">
    <source>
        <dbReference type="EMBL" id="CEG00780.1"/>
    </source>
</evidence>
<comment type="caution">
    <text evidence="3">The sequence shown here is derived from an EMBL/GenBank/DDBJ whole genome shotgun (WGS) entry which is preliminary data.</text>
</comment>
<dbReference type="Proteomes" id="UP000009170">
    <property type="component" value="Unassembled WGS sequence"/>
</dbReference>
<dbReference type="KEGG" id="ota:OT_ostta18g01700"/>
<dbReference type="GO" id="GO:0031969">
    <property type="term" value="C:chloroplast membrane"/>
    <property type="evidence" value="ECO:0007669"/>
    <property type="project" value="TreeGrafter"/>
</dbReference>
<dbReference type="EMBL" id="CAID01000018">
    <property type="protein sequence ID" value="CEG00780.1"/>
    <property type="molecule type" value="Genomic_DNA"/>
</dbReference>
<reference evidence="3 4" key="2">
    <citation type="journal article" date="2014" name="BMC Genomics">
        <title>An improved genome of the model marine alga Ostreococcus tauri unfolds by assessing Illumina de novo assemblies.</title>
        <authorList>
            <person name="Blanc-Mathieu R."/>
            <person name="Verhelst B."/>
            <person name="Derelle E."/>
            <person name="Rombauts S."/>
            <person name="Bouget F.Y."/>
            <person name="Carre I."/>
            <person name="Chateau A."/>
            <person name="Eyre-Walker A."/>
            <person name="Grimsley N."/>
            <person name="Moreau H."/>
            <person name="Piegu B."/>
            <person name="Rivals E."/>
            <person name="Schackwitz W."/>
            <person name="Van de Peer Y."/>
            <person name="Piganeau G."/>
        </authorList>
    </citation>
    <scope>NUCLEOTIDE SEQUENCE [LARGE SCALE GENOMIC DNA]</scope>
    <source>
        <strain evidence="4">OTTH 0595 / CCAP 157/2 / RCC745</strain>
    </source>
</reference>
<dbReference type="STRING" id="70448.A0A096P9T2"/>
<feature type="transmembrane region" description="Helical" evidence="2">
    <location>
        <begin position="197"/>
        <end position="218"/>
    </location>
</feature>